<sequence length="385" mass="41456">MWTSQKRGRTVAAITGVALLAGAASALAADQHDGYHRAEFRRDVRTLHDLGLIGVQGRVEGDGRRWTETSGVSDRDTGRPVAPNSSFRIASNTKTFVAVVLLRLVDEGRLALDDTVERHLPGLITGNGNDGRAITVRQLLQHTSGLFDYRAGWPPTPEFFEQIRFRHFEPTELVAMALRHPPTTPPGARHSYSNTNYVVAGMIIRAVTGNSWATEVRHRVIAPLRLTGTSVPGDDPTMPRPTARGYQQWFPSDLVTDVTEQNRSGSDAAGAIVSTPEDLARFLRALLAGGLLSPARLAEMKQVIPTGDGEPSGYGLGLVSNPLSCGGVYWGHGGQTTGYLSTVGVSEDGRRAVVLSFTGLTGKTPQDLAEPKALTERMVDQALCD</sequence>
<reference evidence="4 5" key="1">
    <citation type="submission" date="2019-02" db="EMBL/GenBank/DDBJ databases">
        <title>Genomic Encyclopedia of Type Strains, Phase IV (KMG-IV): sequencing the most valuable type-strain genomes for metagenomic binning, comparative biology and taxonomic classification.</title>
        <authorList>
            <person name="Goeker M."/>
        </authorList>
    </citation>
    <scope>NUCLEOTIDE SEQUENCE [LARGE SCALE GENOMIC DNA]</scope>
    <source>
        <strain evidence="4 5">DSM 101727</strain>
    </source>
</reference>
<dbReference type="Proteomes" id="UP000294257">
    <property type="component" value="Unassembled WGS sequence"/>
</dbReference>
<organism evidence="4 5">
    <name type="scientific">Herbihabitans rhizosphaerae</name>
    <dbReference type="NCBI Taxonomy" id="1872711"/>
    <lineage>
        <taxon>Bacteria</taxon>
        <taxon>Bacillati</taxon>
        <taxon>Actinomycetota</taxon>
        <taxon>Actinomycetes</taxon>
        <taxon>Pseudonocardiales</taxon>
        <taxon>Pseudonocardiaceae</taxon>
        <taxon>Herbihabitans</taxon>
    </lineage>
</organism>
<gene>
    <name evidence="4" type="ORF">EV193_106256</name>
</gene>
<evidence type="ECO:0000313" key="5">
    <source>
        <dbReference type="Proteomes" id="UP000294257"/>
    </source>
</evidence>
<dbReference type="RefSeq" id="WP_130345622.1">
    <property type="nucleotide sequence ID" value="NZ_SGWQ01000006.1"/>
</dbReference>
<dbReference type="PANTHER" id="PTHR46825">
    <property type="entry name" value="D-ALANYL-D-ALANINE-CARBOXYPEPTIDASE/ENDOPEPTIDASE AMPH"/>
    <property type="match status" value="1"/>
</dbReference>
<keyword evidence="4" id="KW-0645">Protease</keyword>
<dbReference type="PANTHER" id="PTHR46825:SF7">
    <property type="entry name" value="D-ALANYL-D-ALANINE CARBOXYPEPTIDASE"/>
    <property type="match status" value="1"/>
</dbReference>
<evidence type="ECO:0000313" key="4">
    <source>
        <dbReference type="EMBL" id="RZS37020.1"/>
    </source>
</evidence>
<comment type="caution">
    <text evidence="4">The sequence shown here is derived from an EMBL/GenBank/DDBJ whole genome shotgun (WGS) entry which is preliminary data.</text>
</comment>
<feature type="chain" id="PRO_5020696529" evidence="2">
    <location>
        <begin position="29"/>
        <end position="385"/>
    </location>
</feature>
<dbReference type="InterPro" id="IPR012338">
    <property type="entry name" value="Beta-lactam/transpept-like"/>
</dbReference>
<dbReference type="EMBL" id="SGWQ01000006">
    <property type="protein sequence ID" value="RZS37020.1"/>
    <property type="molecule type" value="Genomic_DNA"/>
</dbReference>
<name>A0A4Q7KM96_9PSEU</name>
<feature type="region of interest" description="Disordered" evidence="1">
    <location>
        <begin position="63"/>
        <end position="84"/>
    </location>
</feature>
<dbReference type="Pfam" id="PF00144">
    <property type="entry name" value="Beta-lactamase"/>
    <property type="match status" value="1"/>
</dbReference>
<dbReference type="GO" id="GO:0004180">
    <property type="term" value="F:carboxypeptidase activity"/>
    <property type="evidence" value="ECO:0007669"/>
    <property type="project" value="UniProtKB-KW"/>
</dbReference>
<keyword evidence="4" id="KW-0378">Hydrolase</keyword>
<keyword evidence="4" id="KW-0121">Carboxypeptidase</keyword>
<evidence type="ECO:0000259" key="3">
    <source>
        <dbReference type="Pfam" id="PF00144"/>
    </source>
</evidence>
<dbReference type="Gene3D" id="3.40.710.10">
    <property type="entry name" value="DD-peptidase/beta-lactamase superfamily"/>
    <property type="match status" value="1"/>
</dbReference>
<dbReference type="InterPro" id="IPR001466">
    <property type="entry name" value="Beta-lactam-related"/>
</dbReference>
<accession>A0A4Q7KM96</accession>
<dbReference type="SUPFAM" id="SSF56601">
    <property type="entry name" value="beta-lactamase/transpeptidase-like"/>
    <property type="match status" value="1"/>
</dbReference>
<dbReference type="AlphaFoldDB" id="A0A4Q7KM96"/>
<feature type="compositionally biased region" description="Basic and acidic residues" evidence="1">
    <location>
        <begin position="63"/>
        <end position="78"/>
    </location>
</feature>
<evidence type="ECO:0000256" key="2">
    <source>
        <dbReference type="SAM" id="SignalP"/>
    </source>
</evidence>
<keyword evidence="5" id="KW-1185">Reference proteome</keyword>
<proteinExistence type="predicted"/>
<evidence type="ECO:0000256" key="1">
    <source>
        <dbReference type="SAM" id="MobiDB-lite"/>
    </source>
</evidence>
<feature type="domain" description="Beta-lactamase-related" evidence="3">
    <location>
        <begin position="44"/>
        <end position="364"/>
    </location>
</feature>
<keyword evidence="2" id="KW-0732">Signal</keyword>
<protein>
    <submittedName>
        <fullName evidence="4">D-alanyl-D-alanine carboxypeptidase</fullName>
    </submittedName>
</protein>
<feature type="signal peptide" evidence="2">
    <location>
        <begin position="1"/>
        <end position="28"/>
    </location>
</feature>
<dbReference type="InterPro" id="IPR050491">
    <property type="entry name" value="AmpC-like"/>
</dbReference>
<dbReference type="OrthoDB" id="503788at2"/>